<proteinExistence type="predicted"/>
<gene>
    <name evidence="1" type="ORF">NLG97_g4698</name>
</gene>
<keyword evidence="2" id="KW-1185">Reference proteome</keyword>
<protein>
    <submittedName>
        <fullName evidence="1">Uncharacterized protein</fullName>
    </submittedName>
</protein>
<evidence type="ECO:0000313" key="1">
    <source>
        <dbReference type="EMBL" id="KAJ3493494.1"/>
    </source>
</evidence>
<organism evidence="1 2">
    <name type="scientific">Lecanicillium saksenae</name>
    <dbReference type="NCBI Taxonomy" id="468837"/>
    <lineage>
        <taxon>Eukaryota</taxon>
        <taxon>Fungi</taxon>
        <taxon>Dikarya</taxon>
        <taxon>Ascomycota</taxon>
        <taxon>Pezizomycotina</taxon>
        <taxon>Sordariomycetes</taxon>
        <taxon>Hypocreomycetidae</taxon>
        <taxon>Hypocreales</taxon>
        <taxon>Cordycipitaceae</taxon>
        <taxon>Lecanicillium</taxon>
    </lineage>
</organism>
<accession>A0ACC1QYG1</accession>
<name>A0ACC1QYG1_9HYPO</name>
<comment type="caution">
    <text evidence="1">The sequence shown here is derived from an EMBL/GenBank/DDBJ whole genome shotgun (WGS) entry which is preliminary data.</text>
</comment>
<evidence type="ECO:0000313" key="2">
    <source>
        <dbReference type="Proteomes" id="UP001148737"/>
    </source>
</evidence>
<dbReference type="EMBL" id="JANAKD010000481">
    <property type="protein sequence ID" value="KAJ3493494.1"/>
    <property type="molecule type" value="Genomic_DNA"/>
</dbReference>
<sequence>MSGRHEREDRRPLGLAHREAAALGEDLRHERAADPPEHAVGHVLAVAVGEGVAGKGDDRGANQRVARRQEGGRHAELGDPMLELVHSSYTADDEAKKAGSWSTKGQGTFAPPKWMDAGAVHKSLKGIKMPDPSKPAEDTKVPSASLYYNEYICYDVDQVQLRYLFRVKM</sequence>
<reference evidence="1" key="1">
    <citation type="submission" date="2022-07" db="EMBL/GenBank/DDBJ databases">
        <title>Genome Sequence of Lecanicillium saksenae.</title>
        <authorList>
            <person name="Buettner E."/>
        </authorList>
    </citation>
    <scope>NUCLEOTIDE SEQUENCE</scope>
    <source>
        <strain evidence="1">VT-O1</strain>
    </source>
</reference>
<dbReference type="Proteomes" id="UP001148737">
    <property type="component" value="Unassembled WGS sequence"/>
</dbReference>